<feature type="non-terminal residue" evidence="2">
    <location>
        <position position="113"/>
    </location>
</feature>
<dbReference type="KEGG" id="psoj:PHYSODRAFT_429906"/>
<feature type="compositionally biased region" description="Acidic residues" evidence="1">
    <location>
        <begin position="86"/>
        <end position="98"/>
    </location>
</feature>
<accession>G4ZHM0</accession>
<feature type="region of interest" description="Disordered" evidence="1">
    <location>
        <begin position="80"/>
        <end position="113"/>
    </location>
</feature>
<dbReference type="InParanoid" id="G4ZHM0"/>
<proteinExistence type="predicted"/>
<dbReference type="RefSeq" id="XP_009527733.1">
    <property type="nucleotide sequence ID" value="XM_009529438.1"/>
</dbReference>
<organism evidence="2 3">
    <name type="scientific">Phytophthora sojae (strain P6497)</name>
    <name type="common">Soybean stem and root rot agent</name>
    <name type="synonym">Phytophthora megasperma f. sp. glycines</name>
    <dbReference type="NCBI Taxonomy" id="1094619"/>
    <lineage>
        <taxon>Eukaryota</taxon>
        <taxon>Sar</taxon>
        <taxon>Stramenopiles</taxon>
        <taxon>Oomycota</taxon>
        <taxon>Peronosporomycetes</taxon>
        <taxon>Peronosporales</taxon>
        <taxon>Peronosporaceae</taxon>
        <taxon>Phytophthora</taxon>
    </lineage>
</organism>
<dbReference type="Proteomes" id="UP000002640">
    <property type="component" value="Unassembled WGS sequence"/>
</dbReference>
<dbReference type="EMBL" id="JH159154">
    <property type="protein sequence ID" value="EGZ18675.1"/>
    <property type="molecule type" value="Genomic_DNA"/>
</dbReference>
<evidence type="ECO:0000313" key="2">
    <source>
        <dbReference type="EMBL" id="EGZ18675.1"/>
    </source>
</evidence>
<sequence>MTRGVLDILTVVDHSLIERCIKWVKREIRQRCDVAGIAYSKAKWRGFWGYFQRTWLEQYDRLADVPRGRARRTTRERIQLPVPVDLPDDIPDDSDDDTLAVTELPSDSSSDEE</sequence>
<gene>
    <name evidence="2" type="ORF">PHYSODRAFT_429906</name>
</gene>
<dbReference type="GeneID" id="20652302"/>
<evidence type="ECO:0000256" key="1">
    <source>
        <dbReference type="SAM" id="MobiDB-lite"/>
    </source>
</evidence>
<reference evidence="2 3" key="1">
    <citation type="journal article" date="2006" name="Science">
        <title>Phytophthora genome sequences uncover evolutionary origins and mechanisms of pathogenesis.</title>
        <authorList>
            <person name="Tyler B.M."/>
            <person name="Tripathy S."/>
            <person name="Zhang X."/>
            <person name="Dehal P."/>
            <person name="Jiang R.H."/>
            <person name="Aerts A."/>
            <person name="Arredondo F.D."/>
            <person name="Baxter L."/>
            <person name="Bensasson D."/>
            <person name="Beynon J.L."/>
            <person name="Chapman J."/>
            <person name="Damasceno C.M."/>
            <person name="Dorrance A.E."/>
            <person name="Dou D."/>
            <person name="Dickerman A.W."/>
            <person name="Dubchak I.L."/>
            <person name="Garbelotto M."/>
            <person name="Gijzen M."/>
            <person name="Gordon S.G."/>
            <person name="Govers F."/>
            <person name="Grunwald N.J."/>
            <person name="Huang W."/>
            <person name="Ivors K.L."/>
            <person name="Jones R.W."/>
            <person name="Kamoun S."/>
            <person name="Krampis K."/>
            <person name="Lamour K.H."/>
            <person name="Lee M.K."/>
            <person name="McDonald W.H."/>
            <person name="Medina M."/>
            <person name="Meijer H.J."/>
            <person name="Nordberg E.K."/>
            <person name="Maclean D.J."/>
            <person name="Ospina-Giraldo M.D."/>
            <person name="Morris P.F."/>
            <person name="Phuntumart V."/>
            <person name="Putnam N.H."/>
            <person name="Rash S."/>
            <person name="Rose J.K."/>
            <person name="Sakihama Y."/>
            <person name="Salamov A.A."/>
            <person name="Savidor A."/>
            <person name="Scheuring C.F."/>
            <person name="Smith B.M."/>
            <person name="Sobral B.W."/>
            <person name="Terry A."/>
            <person name="Torto-Alalibo T.A."/>
            <person name="Win J."/>
            <person name="Xu Z."/>
            <person name="Zhang H."/>
            <person name="Grigoriev I.V."/>
            <person name="Rokhsar D.S."/>
            <person name="Boore J.L."/>
        </authorList>
    </citation>
    <scope>NUCLEOTIDE SEQUENCE [LARGE SCALE GENOMIC DNA]</scope>
    <source>
        <strain evidence="2 3">P6497</strain>
    </source>
</reference>
<keyword evidence="3" id="KW-1185">Reference proteome</keyword>
<dbReference type="AlphaFoldDB" id="G4ZHM0"/>
<name>G4ZHM0_PHYSP</name>
<evidence type="ECO:0000313" key="3">
    <source>
        <dbReference type="Proteomes" id="UP000002640"/>
    </source>
</evidence>
<protein>
    <submittedName>
        <fullName evidence="2">Uncharacterized protein</fullName>
    </submittedName>
</protein>